<reference evidence="2 3" key="1">
    <citation type="submission" date="2018-11" db="EMBL/GenBank/DDBJ databases">
        <title>Genome assembly of Steccherinum ochraceum LE-BIN_3174, the white-rot fungus of the Steccherinaceae family (The Residual Polyporoid clade, Polyporales, Basidiomycota).</title>
        <authorList>
            <person name="Fedorova T.V."/>
            <person name="Glazunova O.A."/>
            <person name="Landesman E.O."/>
            <person name="Moiseenko K.V."/>
            <person name="Psurtseva N.V."/>
            <person name="Savinova O.S."/>
            <person name="Shakhova N.V."/>
            <person name="Tyazhelova T.V."/>
            <person name="Vasina D.V."/>
        </authorList>
    </citation>
    <scope>NUCLEOTIDE SEQUENCE [LARGE SCALE GENOMIC DNA]</scope>
    <source>
        <strain evidence="2 3">LE-BIN_3174</strain>
    </source>
</reference>
<feature type="region of interest" description="Disordered" evidence="1">
    <location>
        <begin position="47"/>
        <end position="79"/>
    </location>
</feature>
<evidence type="ECO:0000313" key="2">
    <source>
        <dbReference type="EMBL" id="TCD69529.1"/>
    </source>
</evidence>
<sequence length="79" mass="8639">MAVEPYNNSLLDAHPTLKPTRLHLADSANISSIDNSKHSSIQDKNLVNSLSTQDDLRPSARTNAPSPIFPHDSGHDHDD</sequence>
<dbReference type="AlphaFoldDB" id="A0A4R0RUS7"/>
<evidence type="ECO:0000256" key="1">
    <source>
        <dbReference type="SAM" id="MobiDB-lite"/>
    </source>
</evidence>
<comment type="caution">
    <text evidence="2">The sequence shown here is derived from an EMBL/GenBank/DDBJ whole genome shotgun (WGS) entry which is preliminary data.</text>
</comment>
<dbReference type="EMBL" id="RWJN01000039">
    <property type="protein sequence ID" value="TCD69529.1"/>
    <property type="molecule type" value="Genomic_DNA"/>
</dbReference>
<accession>A0A4R0RUS7</accession>
<dbReference type="Proteomes" id="UP000292702">
    <property type="component" value="Unassembled WGS sequence"/>
</dbReference>
<protein>
    <submittedName>
        <fullName evidence="2">Uncharacterized protein</fullName>
    </submittedName>
</protein>
<gene>
    <name evidence="2" type="ORF">EIP91_007152</name>
</gene>
<proteinExistence type="predicted"/>
<keyword evidence="3" id="KW-1185">Reference proteome</keyword>
<organism evidence="2 3">
    <name type="scientific">Steccherinum ochraceum</name>
    <dbReference type="NCBI Taxonomy" id="92696"/>
    <lineage>
        <taxon>Eukaryota</taxon>
        <taxon>Fungi</taxon>
        <taxon>Dikarya</taxon>
        <taxon>Basidiomycota</taxon>
        <taxon>Agaricomycotina</taxon>
        <taxon>Agaricomycetes</taxon>
        <taxon>Polyporales</taxon>
        <taxon>Steccherinaceae</taxon>
        <taxon>Steccherinum</taxon>
    </lineage>
</organism>
<evidence type="ECO:0000313" key="3">
    <source>
        <dbReference type="Proteomes" id="UP000292702"/>
    </source>
</evidence>
<name>A0A4R0RUS7_9APHY</name>